<keyword evidence="4" id="KW-1003">Cell membrane</keyword>
<dbReference type="Pfam" id="PF01292">
    <property type="entry name" value="Ni_hydr_CYTB"/>
    <property type="match status" value="1"/>
</dbReference>
<feature type="transmembrane region" description="Helical" evidence="13">
    <location>
        <begin position="95"/>
        <end position="114"/>
    </location>
</feature>
<keyword evidence="6 13" id="KW-0812">Transmembrane</keyword>
<evidence type="ECO:0000259" key="14">
    <source>
        <dbReference type="Pfam" id="PF01292"/>
    </source>
</evidence>
<comment type="subcellular location">
    <subcellularLocation>
        <location evidence="2">Cell membrane</location>
        <topology evidence="2">Multi-pass membrane protein</topology>
    </subcellularLocation>
</comment>
<dbReference type="InterPro" id="IPR011577">
    <property type="entry name" value="Cyt_b561_bac/Ni-Hgenase"/>
</dbReference>
<feature type="transmembrane region" description="Helical" evidence="13">
    <location>
        <begin position="12"/>
        <end position="34"/>
    </location>
</feature>
<evidence type="ECO:0000256" key="4">
    <source>
        <dbReference type="ARBA" id="ARBA00022475"/>
    </source>
</evidence>
<evidence type="ECO:0000256" key="12">
    <source>
        <dbReference type="ARBA" id="ARBA00037975"/>
    </source>
</evidence>
<gene>
    <name evidence="15" type="ORF">SMB34_12720</name>
</gene>
<keyword evidence="3" id="KW-0813">Transport</keyword>
<proteinExistence type="inferred from homology"/>
<name>A0ABR4TTL1_9PROT</name>
<feature type="transmembrane region" description="Helical" evidence="13">
    <location>
        <begin position="54"/>
        <end position="74"/>
    </location>
</feature>
<evidence type="ECO:0000256" key="2">
    <source>
        <dbReference type="ARBA" id="ARBA00004651"/>
    </source>
</evidence>
<evidence type="ECO:0000256" key="11">
    <source>
        <dbReference type="ARBA" id="ARBA00023136"/>
    </source>
</evidence>
<dbReference type="PANTHER" id="PTHR30529">
    <property type="entry name" value="CYTOCHROME B561"/>
    <property type="match status" value="1"/>
</dbReference>
<evidence type="ECO:0000256" key="9">
    <source>
        <dbReference type="ARBA" id="ARBA00022989"/>
    </source>
</evidence>
<evidence type="ECO:0000256" key="7">
    <source>
        <dbReference type="ARBA" id="ARBA00022723"/>
    </source>
</evidence>
<keyword evidence="10" id="KW-0408">Iron</keyword>
<sequence length="186" mass="20921">MSDVSETQISRWPHWFVPALHWIMALLMAAAFGIGQVMEEVPRAERAEIMGYHALVGISVLVLFLPRILAVLRLSPPAVQDDPRLVKIMARIAHGLLYLAMIAMPVTGLLAVMTSGRNFPVAGLFSLPDLGRIEWLHEGAEEIHEFFVPVLVTLVVLHVIAAVWHHYIRHDDVLARYVPSLRRRDS</sequence>
<dbReference type="InterPro" id="IPR016174">
    <property type="entry name" value="Di-haem_cyt_TM"/>
</dbReference>
<evidence type="ECO:0000256" key="1">
    <source>
        <dbReference type="ARBA" id="ARBA00001970"/>
    </source>
</evidence>
<evidence type="ECO:0000256" key="13">
    <source>
        <dbReference type="SAM" id="Phobius"/>
    </source>
</evidence>
<dbReference type="Proteomes" id="UP000027463">
    <property type="component" value="Unassembled WGS sequence"/>
</dbReference>
<feature type="domain" description="Cytochrome b561 bacterial/Ni-hydrogenase" evidence="14">
    <location>
        <begin position="15"/>
        <end position="177"/>
    </location>
</feature>
<comment type="similarity">
    <text evidence="12">Belongs to the cytochrome b561 family.</text>
</comment>
<keyword evidence="8" id="KW-0249">Electron transport</keyword>
<evidence type="ECO:0000313" key="16">
    <source>
        <dbReference type="Proteomes" id="UP000027463"/>
    </source>
</evidence>
<keyword evidence="16" id="KW-1185">Reference proteome</keyword>
<reference evidence="15 16" key="1">
    <citation type="submission" date="2013-07" db="EMBL/GenBank/DDBJ databases">
        <title>Thalassospira permensis NBRC 106175 Genome Sequencing.</title>
        <authorList>
            <person name="Lai Q."/>
            <person name="Shao Z."/>
        </authorList>
    </citation>
    <scope>NUCLEOTIDE SEQUENCE [LARGE SCALE GENOMIC DNA]</scope>
    <source>
        <strain evidence="15 16">NBRC 106175</strain>
    </source>
</reference>
<evidence type="ECO:0000256" key="6">
    <source>
        <dbReference type="ARBA" id="ARBA00022692"/>
    </source>
</evidence>
<comment type="caution">
    <text evidence="15">The sequence shown here is derived from an EMBL/GenBank/DDBJ whole genome shotgun (WGS) entry which is preliminary data.</text>
</comment>
<evidence type="ECO:0000256" key="5">
    <source>
        <dbReference type="ARBA" id="ARBA00022617"/>
    </source>
</evidence>
<dbReference type="InterPro" id="IPR052168">
    <property type="entry name" value="Cytochrome_b561_oxidase"/>
</dbReference>
<dbReference type="RefSeq" id="WP_084716484.1">
    <property type="nucleotide sequence ID" value="NZ_AUNC01000004.1"/>
</dbReference>
<keyword evidence="5" id="KW-0349">Heme</keyword>
<accession>A0ABR4TTL1</accession>
<feature type="transmembrane region" description="Helical" evidence="13">
    <location>
        <begin position="146"/>
        <end position="167"/>
    </location>
</feature>
<evidence type="ECO:0000256" key="8">
    <source>
        <dbReference type="ARBA" id="ARBA00022982"/>
    </source>
</evidence>
<dbReference type="SUPFAM" id="SSF81342">
    <property type="entry name" value="Transmembrane di-heme cytochromes"/>
    <property type="match status" value="1"/>
</dbReference>
<keyword evidence="9 13" id="KW-1133">Transmembrane helix</keyword>
<evidence type="ECO:0000256" key="10">
    <source>
        <dbReference type="ARBA" id="ARBA00023004"/>
    </source>
</evidence>
<dbReference type="EMBL" id="AUNC01000004">
    <property type="protein sequence ID" value="KEO58870.1"/>
    <property type="molecule type" value="Genomic_DNA"/>
</dbReference>
<keyword evidence="7" id="KW-0479">Metal-binding</keyword>
<dbReference type="PANTHER" id="PTHR30529:SF1">
    <property type="entry name" value="CYTOCHROME B561 HOMOLOG 2"/>
    <property type="match status" value="1"/>
</dbReference>
<evidence type="ECO:0000256" key="3">
    <source>
        <dbReference type="ARBA" id="ARBA00022448"/>
    </source>
</evidence>
<protein>
    <recommendedName>
        <fullName evidence="14">Cytochrome b561 bacterial/Ni-hydrogenase domain-containing protein</fullName>
    </recommendedName>
</protein>
<keyword evidence="11 13" id="KW-0472">Membrane</keyword>
<comment type="cofactor">
    <cofactor evidence="1">
        <name>heme b</name>
        <dbReference type="ChEBI" id="CHEBI:60344"/>
    </cofactor>
</comment>
<organism evidence="15 16">
    <name type="scientific">Thalassospira permensis NBRC 106175</name>
    <dbReference type="NCBI Taxonomy" id="1353532"/>
    <lineage>
        <taxon>Bacteria</taxon>
        <taxon>Pseudomonadati</taxon>
        <taxon>Pseudomonadota</taxon>
        <taxon>Alphaproteobacteria</taxon>
        <taxon>Rhodospirillales</taxon>
        <taxon>Thalassospiraceae</taxon>
        <taxon>Thalassospira</taxon>
    </lineage>
</organism>
<evidence type="ECO:0000313" key="15">
    <source>
        <dbReference type="EMBL" id="KEO58870.1"/>
    </source>
</evidence>